<feature type="region of interest" description="Disordered" evidence="6">
    <location>
        <begin position="131"/>
        <end position="172"/>
    </location>
</feature>
<evidence type="ECO:0000256" key="2">
    <source>
        <dbReference type="ARBA" id="ARBA00004496"/>
    </source>
</evidence>
<evidence type="ECO:0000256" key="5">
    <source>
        <dbReference type="ARBA" id="ARBA00023242"/>
    </source>
</evidence>
<feature type="region of interest" description="Disordered" evidence="6">
    <location>
        <begin position="86"/>
        <end position="105"/>
    </location>
</feature>
<reference evidence="7" key="1">
    <citation type="submission" date="2022-07" db="EMBL/GenBank/DDBJ databases">
        <title>Phylogenomic reconstructions and comparative analyses of Kickxellomycotina fungi.</title>
        <authorList>
            <person name="Reynolds N.K."/>
            <person name="Stajich J.E."/>
            <person name="Barry K."/>
            <person name="Grigoriev I.V."/>
            <person name="Crous P."/>
            <person name="Smith M.E."/>
        </authorList>
    </citation>
    <scope>NUCLEOTIDE SEQUENCE</scope>
    <source>
        <strain evidence="7">BCRC 34297</strain>
    </source>
</reference>
<name>A0A9W8GW34_9FUNG</name>
<keyword evidence="4" id="KW-0963">Cytoplasm</keyword>
<proteinExistence type="inferred from homology"/>
<evidence type="ECO:0008006" key="9">
    <source>
        <dbReference type="Google" id="ProtNLM"/>
    </source>
</evidence>
<gene>
    <name evidence="7" type="ORF">GGI19_003138</name>
</gene>
<dbReference type="GO" id="GO:0006821">
    <property type="term" value="P:chloride transport"/>
    <property type="evidence" value="ECO:0007669"/>
    <property type="project" value="InterPro"/>
</dbReference>
<dbReference type="Proteomes" id="UP001140011">
    <property type="component" value="Unassembled WGS sequence"/>
</dbReference>
<keyword evidence="5" id="KW-0539">Nucleus</keyword>
<dbReference type="GO" id="GO:0005829">
    <property type="term" value="C:cytosol"/>
    <property type="evidence" value="ECO:0007669"/>
    <property type="project" value="InterPro"/>
</dbReference>
<evidence type="ECO:0000256" key="6">
    <source>
        <dbReference type="SAM" id="MobiDB-lite"/>
    </source>
</evidence>
<dbReference type="GO" id="GO:0045292">
    <property type="term" value="P:mRNA cis splicing, via spliceosome"/>
    <property type="evidence" value="ECO:0007669"/>
    <property type="project" value="TreeGrafter"/>
</dbReference>
<dbReference type="InterPro" id="IPR011993">
    <property type="entry name" value="PH-like_dom_sf"/>
</dbReference>
<evidence type="ECO:0000256" key="4">
    <source>
        <dbReference type="ARBA" id="ARBA00022490"/>
    </source>
</evidence>
<dbReference type="InterPro" id="IPR039924">
    <property type="entry name" value="ICln/Lot5/Saf5"/>
</dbReference>
<accession>A0A9W8GW34</accession>
<dbReference type="EMBL" id="JANBUH010000191">
    <property type="protein sequence ID" value="KAJ2753427.1"/>
    <property type="molecule type" value="Genomic_DNA"/>
</dbReference>
<dbReference type="AlphaFoldDB" id="A0A9W8GW34"/>
<dbReference type="GO" id="GO:0034715">
    <property type="term" value="C:pICln-Sm protein complex"/>
    <property type="evidence" value="ECO:0007669"/>
    <property type="project" value="InterPro"/>
</dbReference>
<dbReference type="GO" id="GO:0006884">
    <property type="term" value="P:cell volume homeostasis"/>
    <property type="evidence" value="ECO:0007669"/>
    <property type="project" value="InterPro"/>
</dbReference>
<dbReference type="OrthoDB" id="19714at2759"/>
<feature type="compositionally biased region" description="Acidic residues" evidence="6">
    <location>
        <begin position="134"/>
        <end position="149"/>
    </location>
</feature>
<evidence type="ECO:0000313" key="8">
    <source>
        <dbReference type="Proteomes" id="UP001140011"/>
    </source>
</evidence>
<dbReference type="GO" id="GO:0005681">
    <property type="term" value="C:spliceosomal complex"/>
    <property type="evidence" value="ECO:0007669"/>
    <property type="project" value="TreeGrafter"/>
</dbReference>
<evidence type="ECO:0000313" key="7">
    <source>
        <dbReference type="EMBL" id="KAJ2753427.1"/>
    </source>
</evidence>
<dbReference type="GO" id="GO:0034709">
    <property type="term" value="C:methylosome"/>
    <property type="evidence" value="ECO:0007669"/>
    <property type="project" value="InterPro"/>
</dbReference>
<organism evidence="7 8">
    <name type="scientific">Coemansia pectinata</name>
    <dbReference type="NCBI Taxonomy" id="1052879"/>
    <lineage>
        <taxon>Eukaryota</taxon>
        <taxon>Fungi</taxon>
        <taxon>Fungi incertae sedis</taxon>
        <taxon>Zoopagomycota</taxon>
        <taxon>Kickxellomycotina</taxon>
        <taxon>Kickxellomycetes</taxon>
        <taxon>Kickxellales</taxon>
        <taxon>Kickxellaceae</taxon>
        <taxon>Coemansia</taxon>
    </lineage>
</organism>
<protein>
    <recommendedName>
        <fullName evidence="9">Methylosome subunit pICln</fullName>
    </recommendedName>
</protein>
<dbReference type="PRINTS" id="PR01348">
    <property type="entry name" value="ICLNCHANNEL"/>
</dbReference>
<keyword evidence="8" id="KW-1185">Reference proteome</keyword>
<dbReference type="PANTHER" id="PTHR21399">
    <property type="entry name" value="CHLORIDE CONDUCTANCE REGULATORY PROTEIN ICLN"/>
    <property type="match status" value="1"/>
</dbReference>
<comment type="similarity">
    <text evidence="3">Belongs to the pICln (TC 1.A.47) family.</text>
</comment>
<comment type="caution">
    <text evidence="7">The sequence shown here is derived from an EMBL/GenBank/DDBJ whole genome shotgun (WGS) entry which is preliminary data.</text>
</comment>
<comment type="subcellular location">
    <subcellularLocation>
        <location evidence="2">Cytoplasm</location>
    </subcellularLocation>
    <subcellularLocation>
        <location evidence="1">Nucleus</location>
    </subcellularLocation>
</comment>
<dbReference type="Gene3D" id="2.30.29.30">
    <property type="entry name" value="Pleckstrin-homology domain (PH domain)/Phosphotyrosine-binding domain (PTB)"/>
    <property type="match status" value="1"/>
</dbReference>
<dbReference type="PANTHER" id="PTHR21399:SF0">
    <property type="entry name" value="METHYLOSOME SUBUNIT PICLN"/>
    <property type="match status" value="1"/>
</dbReference>
<dbReference type="InterPro" id="IPR003521">
    <property type="entry name" value="ICln"/>
</dbReference>
<feature type="compositionally biased region" description="Acidic residues" evidence="6">
    <location>
        <begin position="160"/>
        <end position="172"/>
    </location>
</feature>
<dbReference type="GO" id="GO:0000387">
    <property type="term" value="P:spliceosomal snRNP assembly"/>
    <property type="evidence" value="ECO:0007669"/>
    <property type="project" value="InterPro"/>
</dbReference>
<dbReference type="GO" id="GO:0005886">
    <property type="term" value="C:plasma membrane"/>
    <property type="evidence" value="ECO:0007669"/>
    <property type="project" value="InterPro"/>
</dbReference>
<evidence type="ECO:0000256" key="3">
    <source>
        <dbReference type="ARBA" id="ARBA00007054"/>
    </source>
</evidence>
<dbReference type="Pfam" id="PF03517">
    <property type="entry name" value="Voldacs"/>
    <property type="match status" value="1"/>
</dbReference>
<evidence type="ECO:0000256" key="1">
    <source>
        <dbReference type="ARBA" id="ARBA00004123"/>
    </source>
</evidence>
<sequence>MPVTLLSQLPTLSHTRFTADRTRVASDPPSDSANGLGTLYVDEQRLVFFSTEASRGFSIDYPTVVIHAVSRGTDGVGAHLYCQLDGPFPSSNKPDSNDEEDDDEQFGELRFIPEDEKLLDDMFKAMSDCAALNPDDEGSGSESDLDDICVGDYQDGTANGDEEGNDDEYDDESAVQTIEELDSSEFITTADDLDRLTAKGKEILAHLESVIIEPTEQANGSNEDGRYDDAE</sequence>